<dbReference type="Proteomes" id="UP000887013">
    <property type="component" value="Unassembled WGS sequence"/>
</dbReference>
<protein>
    <submittedName>
        <fullName evidence="1">Uncharacterized protein</fullName>
    </submittedName>
</protein>
<sequence length="117" mass="13861">MEDTRVVIKRRWVDMTIKGCQESIHMINMLHSLMISEFNYGYPGMRFKSLWLTRDTYITKSLKGSKHSEDAVKCTIEERNPRTQNAPKLWNVLQEAWYTLSKTHFPETHGIHSLPFF</sequence>
<reference evidence="1" key="1">
    <citation type="submission" date="2020-08" db="EMBL/GenBank/DDBJ databases">
        <title>Multicomponent nature underlies the extraordinary mechanical properties of spider dragline silk.</title>
        <authorList>
            <person name="Kono N."/>
            <person name="Nakamura H."/>
            <person name="Mori M."/>
            <person name="Yoshida Y."/>
            <person name="Ohtoshi R."/>
            <person name="Malay A.D."/>
            <person name="Moran D.A.P."/>
            <person name="Tomita M."/>
            <person name="Numata K."/>
            <person name="Arakawa K."/>
        </authorList>
    </citation>
    <scope>NUCLEOTIDE SEQUENCE</scope>
</reference>
<name>A0A8X6MT24_NEPPI</name>
<comment type="caution">
    <text evidence="1">The sequence shown here is derived from an EMBL/GenBank/DDBJ whole genome shotgun (WGS) entry which is preliminary data.</text>
</comment>
<gene>
    <name evidence="1" type="ORF">NPIL_194181</name>
</gene>
<keyword evidence="2" id="KW-1185">Reference proteome</keyword>
<dbReference type="AlphaFoldDB" id="A0A8X6MT24"/>
<evidence type="ECO:0000313" key="2">
    <source>
        <dbReference type="Proteomes" id="UP000887013"/>
    </source>
</evidence>
<proteinExistence type="predicted"/>
<dbReference type="EMBL" id="BMAW01050640">
    <property type="protein sequence ID" value="GFS76356.1"/>
    <property type="molecule type" value="Genomic_DNA"/>
</dbReference>
<evidence type="ECO:0000313" key="1">
    <source>
        <dbReference type="EMBL" id="GFS76356.1"/>
    </source>
</evidence>
<accession>A0A8X6MT24</accession>
<organism evidence="1 2">
    <name type="scientific">Nephila pilipes</name>
    <name type="common">Giant wood spider</name>
    <name type="synonym">Nephila maculata</name>
    <dbReference type="NCBI Taxonomy" id="299642"/>
    <lineage>
        <taxon>Eukaryota</taxon>
        <taxon>Metazoa</taxon>
        <taxon>Ecdysozoa</taxon>
        <taxon>Arthropoda</taxon>
        <taxon>Chelicerata</taxon>
        <taxon>Arachnida</taxon>
        <taxon>Araneae</taxon>
        <taxon>Araneomorphae</taxon>
        <taxon>Entelegynae</taxon>
        <taxon>Araneoidea</taxon>
        <taxon>Nephilidae</taxon>
        <taxon>Nephila</taxon>
    </lineage>
</organism>